<dbReference type="InterPro" id="IPR046956">
    <property type="entry name" value="RLP23-like"/>
</dbReference>
<dbReference type="PANTHER" id="PTHR48063:SF40">
    <property type="entry name" value="LEUCINE-RICH REPEAT-CONTAINING N-TERMINAL PLANT-TYPE DOMAIN-CONTAINING PROTEIN"/>
    <property type="match status" value="1"/>
</dbReference>
<dbReference type="OrthoDB" id="655010at2759"/>
<dbReference type="AlphaFoldDB" id="A0A5J9SCM7"/>
<evidence type="ECO:0000256" key="13">
    <source>
        <dbReference type="SAM" id="SignalP"/>
    </source>
</evidence>
<evidence type="ECO:0000313" key="16">
    <source>
        <dbReference type="EMBL" id="TVT96829.1"/>
    </source>
</evidence>
<feature type="domain" description="Leucine-rich repeat-containing N-terminal plant-type" evidence="14">
    <location>
        <begin position="36"/>
        <end position="76"/>
    </location>
</feature>
<evidence type="ECO:0000256" key="2">
    <source>
        <dbReference type="ARBA" id="ARBA00009592"/>
    </source>
</evidence>
<keyword evidence="4" id="KW-0597">Phosphoprotein</keyword>
<keyword evidence="11" id="KW-0325">Glycoprotein</keyword>
<evidence type="ECO:0000256" key="4">
    <source>
        <dbReference type="ARBA" id="ARBA00022553"/>
    </source>
</evidence>
<evidence type="ECO:0000256" key="6">
    <source>
        <dbReference type="ARBA" id="ARBA00022692"/>
    </source>
</evidence>
<evidence type="ECO:0000256" key="10">
    <source>
        <dbReference type="ARBA" id="ARBA00023136"/>
    </source>
</evidence>
<sequence>MHPSAILLLLVGTGTFFLISDANSLQARHAAGACIPHEREALLAFKRGITSDPAGQLNSWQEGDQDCCRWRGVRCSNRTGHVLKLRLGNVNINNYEETPLTGQISRSLLALEHLEVLDLSHNYLEGQTGRIPEFLSSLKHLRHLDLAGIPFSGSVPPHLGNLSNLQYLDLSSLSGDMKSTDLSWLTHLPFLQYLNLNYVNLTTVADWPHVLNLIPSLRVPNLGSCSLTSANKSLPHLNLTNIEEIDLSDNYFDHPVVSCWFWNITYLKRLRVSSTGLYGHFPNMLENMTSLTVLDFSNIDGDGPKCIMTRNMRNLCNLEVLNQERNLLYGDVKELFEKLPHCTPNKLRELYLFGNNITGVLPSRMGQLTSLEVLDLGQNNITGHLPSFIGQFTNLRRLSVALNHLIGGVPYEIGRLTNKLNGVLTEEHFASLYSLQSLDLSVNSFDGVLTEEHFASLYSLQDIDLSYNSLKIEISSEWQPTFRLQYAHFATCQMGPLFPSWLQWLDGIVSIDISSAAIWSLPTNMEAMSLREVYLSSNQLLTGQIPPLPRNLTSLDISNNSLTEPLPPTFGVPYLQVLSLFSNHISGLIPSSICKCTQLGALDLANNFFEGELPLCLGKTQMMTLQLSSNSFSGEFPQFLQSCTQVNFLDLSRNKFSGKLPVWIGDLVGLQFLRLSYNRFSGKFPISITRLGCLQYLDLSGNGISGSLPRDMSNLTGMRQLYWVSCEYDILDSYHGVSLSEIIKGQQLYYRSGSSFNVIGIDLSLNNLSATLDAMVNLNLSGNHLSGKIPNKIGAMQFLESLDLSRNTFSGEIPASLSNLTFLSYLDLSYNNLTGTIPSGSQLDTLYTSKPTMYDGNIGLCGAALKKDCSSNNASREGDSRRTEDGHGHETFWFGLGLGFTAGLWVVFCTLLFSKAWRLAYFGLFDRLHDKVSVFVAVTRARLRRKKTTAN</sequence>
<dbReference type="InterPro" id="IPR001611">
    <property type="entry name" value="Leu-rich_rpt"/>
</dbReference>
<dbReference type="FunFam" id="3.80.10.10:FF:000095">
    <property type="entry name" value="LRR receptor-like serine/threonine-protein kinase GSO1"/>
    <property type="match status" value="1"/>
</dbReference>
<dbReference type="Pfam" id="PF13855">
    <property type="entry name" value="LRR_8"/>
    <property type="match status" value="2"/>
</dbReference>
<dbReference type="Gramene" id="TVT96829">
    <property type="protein sequence ID" value="TVT96829"/>
    <property type="gene ID" value="EJB05_57904"/>
</dbReference>
<feature type="non-terminal residue" evidence="16">
    <location>
        <position position="1"/>
    </location>
</feature>
<dbReference type="InterPro" id="IPR032675">
    <property type="entry name" value="LRR_dom_sf"/>
</dbReference>
<comment type="similarity">
    <text evidence="2">Belongs to the RLP family.</text>
</comment>
<evidence type="ECO:0000256" key="12">
    <source>
        <dbReference type="SAM" id="Phobius"/>
    </source>
</evidence>
<dbReference type="Pfam" id="PF00560">
    <property type="entry name" value="LRR_1"/>
    <property type="match status" value="6"/>
</dbReference>
<evidence type="ECO:0000256" key="1">
    <source>
        <dbReference type="ARBA" id="ARBA00004251"/>
    </source>
</evidence>
<dbReference type="Pfam" id="PF23598">
    <property type="entry name" value="LRR_14"/>
    <property type="match status" value="1"/>
</dbReference>
<dbReference type="FunFam" id="3.80.10.10:FF:000722">
    <property type="entry name" value="Leucine-rich repeat receptor-like protein kinase"/>
    <property type="match status" value="1"/>
</dbReference>
<comment type="caution">
    <text evidence="16">The sequence shown here is derived from an EMBL/GenBank/DDBJ whole genome shotgun (WGS) entry which is preliminary data.</text>
</comment>
<dbReference type="PANTHER" id="PTHR48063">
    <property type="entry name" value="LRR RECEPTOR-LIKE KINASE"/>
    <property type="match status" value="1"/>
</dbReference>
<keyword evidence="6 12" id="KW-0812">Transmembrane</keyword>
<keyword evidence="3" id="KW-1003">Cell membrane</keyword>
<name>A0A5J9SCM7_9POAL</name>
<keyword evidence="17" id="KW-1185">Reference proteome</keyword>
<keyword evidence="5" id="KW-0433">Leucine-rich repeat</keyword>
<organism evidence="16 17">
    <name type="scientific">Eragrostis curvula</name>
    <name type="common">weeping love grass</name>
    <dbReference type="NCBI Taxonomy" id="38414"/>
    <lineage>
        <taxon>Eukaryota</taxon>
        <taxon>Viridiplantae</taxon>
        <taxon>Streptophyta</taxon>
        <taxon>Embryophyta</taxon>
        <taxon>Tracheophyta</taxon>
        <taxon>Spermatophyta</taxon>
        <taxon>Magnoliopsida</taxon>
        <taxon>Liliopsida</taxon>
        <taxon>Poales</taxon>
        <taxon>Poaceae</taxon>
        <taxon>PACMAD clade</taxon>
        <taxon>Chloridoideae</taxon>
        <taxon>Eragrostideae</taxon>
        <taxon>Eragrostidinae</taxon>
        <taxon>Eragrostis</taxon>
    </lineage>
</organism>
<keyword evidence="10 12" id="KW-0472">Membrane</keyword>
<evidence type="ECO:0000256" key="9">
    <source>
        <dbReference type="ARBA" id="ARBA00022989"/>
    </source>
</evidence>
<dbReference type="EMBL" id="RWGY01001120">
    <property type="protein sequence ID" value="TVT96829.1"/>
    <property type="molecule type" value="Genomic_DNA"/>
</dbReference>
<evidence type="ECO:0000259" key="15">
    <source>
        <dbReference type="Pfam" id="PF23598"/>
    </source>
</evidence>
<dbReference type="FunFam" id="3.80.10.10:FF:000649">
    <property type="entry name" value="Leucine Rich Repeat family protein"/>
    <property type="match status" value="1"/>
</dbReference>
<evidence type="ECO:0000256" key="5">
    <source>
        <dbReference type="ARBA" id="ARBA00022614"/>
    </source>
</evidence>
<evidence type="ECO:0000256" key="11">
    <source>
        <dbReference type="ARBA" id="ARBA00023180"/>
    </source>
</evidence>
<evidence type="ECO:0000256" key="7">
    <source>
        <dbReference type="ARBA" id="ARBA00022729"/>
    </source>
</evidence>
<evidence type="ECO:0000256" key="3">
    <source>
        <dbReference type="ARBA" id="ARBA00022475"/>
    </source>
</evidence>
<feature type="domain" description="Disease resistance R13L4/SHOC-2-like LRR" evidence="15">
    <location>
        <begin position="346"/>
        <end position="504"/>
    </location>
</feature>
<keyword evidence="8" id="KW-0677">Repeat</keyword>
<evidence type="ECO:0000313" key="17">
    <source>
        <dbReference type="Proteomes" id="UP000324897"/>
    </source>
</evidence>
<keyword evidence="9 12" id="KW-1133">Transmembrane helix</keyword>
<feature type="transmembrane region" description="Helical" evidence="12">
    <location>
        <begin position="892"/>
        <end position="913"/>
    </location>
</feature>
<dbReference type="GO" id="GO:0005886">
    <property type="term" value="C:plasma membrane"/>
    <property type="evidence" value="ECO:0007669"/>
    <property type="project" value="UniProtKB-SubCell"/>
</dbReference>
<dbReference type="InterPro" id="IPR013210">
    <property type="entry name" value="LRR_N_plant-typ"/>
</dbReference>
<feature type="chain" id="PRO_5023830640" evidence="13">
    <location>
        <begin position="23"/>
        <end position="951"/>
    </location>
</feature>
<evidence type="ECO:0000259" key="14">
    <source>
        <dbReference type="Pfam" id="PF08263"/>
    </source>
</evidence>
<dbReference type="InterPro" id="IPR055414">
    <property type="entry name" value="LRR_R13L4/SHOC2-like"/>
</dbReference>
<proteinExistence type="inferred from homology"/>
<accession>A0A5J9SCM7</accession>
<feature type="signal peptide" evidence="13">
    <location>
        <begin position="1"/>
        <end position="22"/>
    </location>
</feature>
<dbReference type="SUPFAM" id="SSF52058">
    <property type="entry name" value="L domain-like"/>
    <property type="match status" value="2"/>
</dbReference>
<evidence type="ECO:0000256" key="8">
    <source>
        <dbReference type="ARBA" id="ARBA00022737"/>
    </source>
</evidence>
<dbReference type="Proteomes" id="UP000324897">
    <property type="component" value="Unassembled WGS sequence"/>
</dbReference>
<reference evidence="16 17" key="1">
    <citation type="journal article" date="2019" name="Sci. Rep.">
        <title>A high-quality genome of Eragrostis curvula grass provides insights into Poaceae evolution and supports new strategies to enhance forage quality.</title>
        <authorList>
            <person name="Carballo J."/>
            <person name="Santos B.A.C.M."/>
            <person name="Zappacosta D."/>
            <person name="Garbus I."/>
            <person name="Selva J.P."/>
            <person name="Gallo C.A."/>
            <person name="Diaz A."/>
            <person name="Albertini E."/>
            <person name="Caccamo M."/>
            <person name="Echenique V."/>
        </authorList>
    </citation>
    <scope>NUCLEOTIDE SEQUENCE [LARGE SCALE GENOMIC DNA]</scope>
    <source>
        <strain evidence="17">cv. Victoria</strain>
        <tissue evidence="16">Leaf</tissue>
    </source>
</reference>
<dbReference type="SUPFAM" id="SSF52047">
    <property type="entry name" value="RNI-like"/>
    <property type="match status" value="1"/>
</dbReference>
<comment type="subcellular location">
    <subcellularLocation>
        <location evidence="1">Cell membrane</location>
        <topology evidence="1">Single-pass type I membrane protein</topology>
    </subcellularLocation>
</comment>
<gene>
    <name evidence="16" type="ORF">EJB05_57904</name>
</gene>
<keyword evidence="7 13" id="KW-0732">Signal</keyword>
<dbReference type="Pfam" id="PF08263">
    <property type="entry name" value="LRRNT_2"/>
    <property type="match status" value="1"/>
</dbReference>
<dbReference type="Gene3D" id="3.80.10.10">
    <property type="entry name" value="Ribonuclease Inhibitor"/>
    <property type="match status" value="4"/>
</dbReference>
<protein>
    <submittedName>
        <fullName evidence="16">Uncharacterized protein</fullName>
    </submittedName>
</protein>
<dbReference type="SMART" id="SM00369">
    <property type="entry name" value="LRR_TYP"/>
    <property type="match status" value="7"/>
</dbReference>
<dbReference type="InterPro" id="IPR003591">
    <property type="entry name" value="Leu-rich_rpt_typical-subtyp"/>
</dbReference>